<dbReference type="EMBL" id="MFBF01000033">
    <property type="protein sequence ID" value="OGD90788.1"/>
    <property type="molecule type" value="Genomic_DNA"/>
</dbReference>
<name>A0A1F5GFX5_9BACT</name>
<accession>A0A1F5GFX5</accession>
<dbReference type="Proteomes" id="UP000177124">
    <property type="component" value="Unassembled WGS sequence"/>
</dbReference>
<sequence>MVGERDFSELTLFELNDLLRGLYAQLPRDSLASLNLDLPNLDKTLNVIMEAGEVAERRMRSEHKLALRKKLEDLLEFAKITQIFKERIIFALNMQYNFGVVTDERKYLGGSREPFKVGWMLDLDNPESGGIFDTDRAKDIEREGFKRAVRQRIGVDLEQPLESLIRSGEENQSLAEWRLDFIKLHGEEP</sequence>
<reference evidence="1 2" key="1">
    <citation type="journal article" date="2016" name="Nat. Commun.">
        <title>Thousands of microbial genomes shed light on interconnected biogeochemical processes in an aquifer system.</title>
        <authorList>
            <person name="Anantharaman K."/>
            <person name="Brown C.T."/>
            <person name="Hug L.A."/>
            <person name="Sharon I."/>
            <person name="Castelle C.J."/>
            <person name="Probst A.J."/>
            <person name="Thomas B.C."/>
            <person name="Singh A."/>
            <person name="Wilkins M.J."/>
            <person name="Karaoz U."/>
            <person name="Brodie E.L."/>
            <person name="Williams K.H."/>
            <person name="Hubbard S.S."/>
            <person name="Banfield J.F."/>
        </authorList>
    </citation>
    <scope>NUCLEOTIDE SEQUENCE [LARGE SCALE GENOMIC DNA]</scope>
</reference>
<evidence type="ECO:0000313" key="2">
    <source>
        <dbReference type="Proteomes" id="UP000177124"/>
    </source>
</evidence>
<proteinExistence type="predicted"/>
<evidence type="ECO:0000313" key="1">
    <source>
        <dbReference type="EMBL" id="OGD90788.1"/>
    </source>
</evidence>
<organism evidence="1 2">
    <name type="scientific">Candidatus Curtissbacteria bacterium RIFCSPHIGHO2_02_FULL_42_15</name>
    <dbReference type="NCBI Taxonomy" id="1797716"/>
    <lineage>
        <taxon>Bacteria</taxon>
        <taxon>Candidatus Curtissiibacteriota</taxon>
    </lineage>
</organism>
<comment type="caution">
    <text evidence="1">The sequence shown here is derived from an EMBL/GenBank/DDBJ whole genome shotgun (WGS) entry which is preliminary data.</text>
</comment>
<dbReference type="STRING" id="1797716.A3D07_00575"/>
<protein>
    <submittedName>
        <fullName evidence="1">Uncharacterized protein</fullName>
    </submittedName>
</protein>
<dbReference type="AlphaFoldDB" id="A0A1F5GFX5"/>
<gene>
    <name evidence="1" type="ORF">A3D07_00575</name>
</gene>